<reference evidence="2 3" key="1">
    <citation type="submission" date="2020-08" db="EMBL/GenBank/DDBJ databases">
        <title>Genomic Encyclopedia of Type Strains, Phase IV (KMG-IV): sequencing the most valuable type-strain genomes for metagenomic binning, comparative biology and taxonomic classification.</title>
        <authorList>
            <person name="Goeker M."/>
        </authorList>
    </citation>
    <scope>NUCLEOTIDE SEQUENCE [LARGE SCALE GENOMIC DNA]</scope>
    <source>
        <strain evidence="2 3">DSM 103725</strain>
    </source>
</reference>
<dbReference type="EMBL" id="JACHGY010000001">
    <property type="protein sequence ID" value="MBB6430419.1"/>
    <property type="molecule type" value="Genomic_DNA"/>
</dbReference>
<comment type="caution">
    <text evidence="2">The sequence shown here is derived from an EMBL/GenBank/DDBJ whole genome shotgun (WGS) entry which is preliminary data.</text>
</comment>
<proteinExistence type="predicted"/>
<gene>
    <name evidence="2" type="ORF">HNQ40_002225</name>
</gene>
<keyword evidence="3" id="KW-1185">Reference proteome</keyword>
<dbReference type="RefSeq" id="WP_184677937.1">
    <property type="nucleotide sequence ID" value="NZ_JACHGY010000001.1"/>
</dbReference>
<sequence>MKIPFQNHDATQSTAPSTRRAGPLALFGAAALALPLLTAAPSAQAGDCRSSGSSWSITVGSHGTSTHYRSHHRSSRYHHSDYGHRSGGYYKQVWVPPVYRTHYDDCGRAYQVCVRRGYYKSVYVRSSYRSSHYDYDRRGQWGNSSGCRRY</sequence>
<feature type="chain" id="PRO_5030592572" description="Lectin-like protein BA14k" evidence="1">
    <location>
        <begin position="46"/>
        <end position="150"/>
    </location>
</feature>
<evidence type="ECO:0000313" key="3">
    <source>
        <dbReference type="Proteomes" id="UP000541810"/>
    </source>
</evidence>
<dbReference type="AlphaFoldDB" id="A0A7X0H9U2"/>
<keyword evidence="1" id="KW-0732">Signal</keyword>
<organism evidence="2 3">
    <name type="scientific">Algisphaera agarilytica</name>
    <dbReference type="NCBI Taxonomy" id="1385975"/>
    <lineage>
        <taxon>Bacteria</taxon>
        <taxon>Pseudomonadati</taxon>
        <taxon>Planctomycetota</taxon>
        <taxon>Phycisphaerae</taxon>
        <taxon>Phycisphaerales</taxon>
        <taxon>Phycisphaeraceae</taxon>
        <taxon>Algisphaera</taxon>
    </lineage>
</organism>
<evidence type="ECO:0000313" key="2">
    <source>
        <dbReference type="EMBL" id="MBB6430419.1"/>
    </source>
</evidence>
<evidence type="ECO:0000256" key="1">
    <source>
        <dbReference type="SAM" id="SignalP"/>
    </source>
</evidence>
<feature type="signal peptide" evidence="1">
    <location>
        <begin position="1"/>
        <end position="45"/>
    </location>
</feature>
<protein>
    <recommendedName>
        <fullName evidence="4">Lectin-like protein BA14k</fullName>
    </recommendedName>
</protein>
<name>A0A7X0H9U2_9BACT</name>
<dbReference type="Proteomes" id="UP000541810">
    <property type="component" value="Unassembled WGS sequence"/>
</dbReference>
<evidence type="ECO:0008006" key="4">
    <source>
        <dbReference type="Google" id="ProtNLM"/>
    </source>
</evidence>
<accession>A0A7X0H9U2</accession>